<sequence>MSMIQSPGGVAPRHYEPLTWNEIATRDSKPPYYLTASATEYCALHPEVTAQMATTFHLWCSGAYRADMIPRFSNPFSLHQSTVHVSRADLYESDTDAYPSHSAEESSKRKIEELDAFIKSSLGEAVISSASSSRKRQKIETEVSDVASASEHSAPFRLVSRALPPRPVILEPKQEDSIQYIVKDRPSEDDEDEAEERRKRSAAVAVDYAQIIRDSQEIYAAPSGQSRKFIEVQASLPVPPPAMILQRLRQWPLPPTLRPNSVAVAPEVARELRVGKAAPIVEITTGTSSHDRSRRARRKRQQKSRAPPSFWKPNLEWGGKSLGYAMGYEGSSALQSSEVRGYKRDTMRKAVNTD</sequence>
<dbReference type="AlphaFoldDB" id="A0A5C3MQY2"/>
<dbReference type="EMBL" id="ML213522">
    <property type="protein sequence ID" value="TFK47694.1"/>
    <property type="molecule type" value="Genomic_DNA"/>
</dbReference>
<reference evidence="2 3" key="1">
    <citation type="journal article" date="2019" name="Nat. Ecol. Evol.">
        <title>Megaphylogeny resolves global patterns of mushroom evolution.</title>
        <authorList>
            <person name="Varga T."/>
            <person name="Krizsan K."/>
            <person name="Foldi C."/>
            <person name="Dima B."/>
            <person name="Sanchez-Garcia M."/>
            <person name="Sanchez-Ramirez S."/>
            <person name="Szollosi G.J."/>
            <person name="Szarkandi J.G."/>
            <person name="Papp V."/>
            <person name="Albert L."/>
            <person name="Andreopoulos W."/>
            <person name="Angelini C."/>
            <person name="Antonin V."/>
            <person name="Barry K.W."/>
            <person name="Bougher N.L."/>
            <person name="Buchanan P."/>
            <person name="Buyck B."/>
            <person name="Bense V."/>
            <person name="Catcheside P."/>
            <person name="Chovatia M."/>
            <person name="Cooper J."/>
            <person name="Damon W."/>
            <person name="Desjardin D."/>
            <person name="Finy P."/>
            <person name="Geml J."/>
            <person name="Haridas S."/>
            <person name="Hughes K."/>
            <person name="Justo A."/>
            <person name="Karasinski D."/>
            <person name="Kautmanova I."/>
            <person name="Kiss B."/>
            <person name="Kocsube S."/>
            <person name="Kotiranta H."/>
            <person name="LaButti K.M."/>
            <person name="Lechner B.E."/>
            <person name="Liimatainen K."/>
            <person name="Lipzen A."/>
            <person name="Lukacs Z."/>
            <person name="Mihaltcheva S."/>
            <person name="Morgado L.N."/>
            <person name="Niskanen T."/>
            <person name="Noordeloos M.E."/>
            <person name="Ohm R.A."/>
            <person name="Ortiz-Santana B."/>
            <person name="Ovrebo C."/>
            <person name="Racz N."/>
            <person name="Riley R."/>
            <person name="Savchenko A."/>
            <person name="Shiryaev A."/>
            <person name="Soop K."/>
            <person name="Spirin V."/>
            <person name="Szebenyi C."/>
            <person name="Tomsovsky M."/>
            <person name="Tulloss R.E."/>
            <person name="Uehling J."/>
            <person name="Grigoriev I.V."/>
            <person name="Vagvolgyi C."/>
            <person name="Papp T."/>
            <person name="Martin F.M."/>
            <person name="Miettinen O."/>
            <person name="Hibbett D.S."/>
            <person name="Nagy L.G."/>
        </authorList>
    </citation>
    <scope>NUCLEOTIDE SEQUENCE [LARGE SCALE GENOMIC DNA]</scope>
    <source>
        <strain evidence="2 3">OMC1185</strain>
    </source>
</reference>
<feature type="compositionally biased region" description="Basic residues" evidence="1">
    <location>
        <begin position="292"/>
        <end position="303"/>
    </location>
</feature>
<name>A0A5C3MQY2_9AGAM</name>
<evidence type="ECO:0000256" key="1">
    <source>
        <dbReference type="SAM" id="MobiDB-lite"/>
    </source>
</evidence>
<evidence type="ECO:0000313" key="3">
    <source>
        <dbReference type="Proteomes" id="UP000305948"/>
    </source>
</evidence>
<evidence type="ECO:0000313" key="2">
    <source>
        <dbReference type="EMBL" id="TFK47694.1"/>
    </source>
</evidence>
<feature type="region of interest" description="Disordered" evidence="1">
    <location>
        <begin position="283"/>
        <end position="316"/>
    </location>
</feature>
<accession>A0A5C3MQY2</accession>
<organism evidence="2 3">
    <name type="scientific">Heliocybe sulcata</name>
    <dbReference type="NCBI Taxonomy" id="5364"/>
    <lineage>
        <taxon>Eukaryota</taxon>
        <taxon>Fungi</taxon>
        <taxon>Dikarya</taxon>
        <taxon>Basidiomycota</taxon>
        <taxon>Agaricomycotina</taxon>
        <taxon>Agaricomycetes</taxon>
        <taxon>Gloeophyllales</taxon>
        <taxon>Gloeophyllaceae</taxon>
        <taxon>Heliocybe</taxon>
    </lineage>
</organism>
<feature type="region of interest" description="Disordered" evidence="1">
    <location>
        <begin position="333"/>
        <end position="354"/>
    </location>
</feature>
<proteinExistence type="predicted"/>
<dbReference type="Proteomes" id="UP000305948">
    <property type="component" value="Unassembled WGS sequence"/>
</dbReference>
<dbReference type="OrthoDB" id="3063716at2759"/>
<gene>
    <name evidence="2" type="ORF">OE88DRAFT_1647492</name>
</gene>
<keyword evidence="3" id="KW-1185">Reference proteome</keyword>
<protein>
    <submittedName>
        <fullName evidence="2">Uncharacterized protein</fullName>
    </submittedName>
</protein>